<sequence>MSERVEYLARIKQFLYKGIRVSSGKQVVDYLVQCLCRLPRGDGIGKCPKNVINGNMYVHNRIEDWFVSKINECLQNKLIKEVAREAPCVKLRNNLSVYIRDISIKSHGPDEELYSKHEILRAHIPRGLTLLSIRDETGLQVMEDVVICALRKFPGATPEDDDDTDQAYHPHRKGSSSSQDFERDKYFLKPPHESKLVVATEKINGEMAHVSGRFIGNEFYFIAGSKNVHLVFQTEEDISHYTEERYSIASRIALAFLKKWQSLESFTASWLQIFFHHTRTTLVCEIKLPDHQHVVSFGSLSQDELVVIALTPPPQEDCQSLTALPEETTLQFFSMLGFCVTQYECVEYIAAKNLFLETRLKWNTEGIVCYYEDSNRNTIGILKLKSQFYIHLRALRQQASYRYVSKKSAKNPQKTLEEAKGKSRRRMEELRDWLQTSSEQLQCWQQLSDYWFEWLDVQDKSKSFELSQVRNNFPAVFGPFSSSSQNVVDVLRRLEMGSPAKI</sequence>
<name>A0A8B7N4Z9_HYAAZ</name>
<evidence type="ECO:0000256" key="1">
    <source>
        <dbReference type="SAM" id="MobiDB-lite"/>
    </source>
</evidence>
<dbReference type="OrthoDB" id="6381055at2759"/>
<organism evidence="2 3">
    <name type="scientific">Hyalella azteca</name>
    <name type="common">Amphipod</name>
    <dbReference type="NCBI Taxonomy" id="294128"/>
    <lineage>
        <taxon>Eukaryota</taxon>
        <taxon>Metazoa</taxon>
        <taxon>Ecdysozoa</taxon>
        <taxon>Arthropoda</taxon>
        <taxon>Crustacea</taxon>
        <taxon>Multicrustacea</taxon>
        <taxon>Malacostraca</taxon>
        <taxon>Eumalacostraca</taxon>
        <taxon>Peracarida</taxon>
        <taxon>Amphipoda</taxon>
        <taxon>Senticaudata</taxon>
        <taxon>Talitrida</taxon>
        <taxon>Talitroidea</taxon>
        <taxon>Hyalellidae</taxon>
        <taxon>Hyalella</taxon>
    </lineage>
</organism>
<dbReference type="RefSeq" id="XP_018008937.1">
    <property type="nucleotide sequence ID" value="XM_018153448.2"/>
</dbReference>
<accession>A0A8B7N4Z9</accession>
<dbReference type="PANTHER" id="PTHR38566:SF1">
    <property type="entry name" value="CHROMOSOME UNDETERMINED SCAFFOLD_18, WHOLE GENOME SHOTGUN SEQUENCE"/>
    <property type="match status" value="1"/>
</dbReference>
<dbReference type="GeneID" id="108666550"/>
<reference evidence="3" key="1">
    <citation type="submission" date="2025-08" db="UniProtKB">
        <authorList>
            <consortium name="RefSeq"/>
        </authorList>
    </citation>
    <scope>IDENTIFICATION</scope>
    <source>
        <tissue evidence="3">Whole organism</tissue>
    </source>
</reference>
<dbReference type="AlphaFoldDB" id="A0A8B7N4Z9"/>
<dbReference type="KEGG" id="hazt:108666550"/>
<dbReference type="Proteomes" id="UP000694843">
    <property type="component" value="Unplaced"/>
</dbReference>
<dbReference type="PANTHER" id="PTHR38566">
    <property type="entry name" value="RNA_LIG_T4_1 DOMAIN-CONTAINING PROTEIN"/>
    <property type="match status" value="1"/>
</dbReference>
<evidence type="ECO:0000313" key="3">
    <source>
        <dbReference type="RefSeq" id="XP_018008937.1"/>
    </source>
</evidence>
<protein>
    <submittedName>
        <fullName evidence="3">Uncharacterized protein LOC108666550</fullName>
    </submittedName>
</protein>
<evidence type="ECO:0000313" key="2">
    <source>
        <dbReference type="Proteomes" id="UP000694843"/>
    </source>
</evidence>
<feature type="region of interest" description="Disordered" evidence="1">
    <location>
        <begin position="157"/>
        <end position="181"/>
    </location>
</feature>
<gene>
    <name evidence="3" type="primary">LOC108666550</name>
</gene>
<keyword evidence="2" id="KW-1185">Reference proteome</keyword>
<proteinExistence type="predicted"/>